<dbReference type="GO" id="GO:0033857">
    <property type="term" value="F:5-diphosphoinositol pentakisphosphate 1-kinase activity"/>
    <property type="evidence" value="ECO:0007669"/>
    <property type="project" value="TreeGrafter"/>
</dbReference>
<protein>
    <recommendedName>
        <fullName evidence="3">VIP1 N-terminal domain-containing protein</fullName>
    </recommendedName>
</protein>
<evidence type="ECO:0000313" key="4">
    <source>
        <dbReference type="EMBL" id="KAK2966945.1"/>
    </source>
</evidence>
<dbReference type="AlphaFoldDB" id="A0AA88U1M6"/>
<name>A0AA88U1M6_9ASTE</name>
<comment type="catalytic activity">
    <reaction evidence="2">
        <text>1D-myo-inositol hexakisphosphate + ATP = 1-diphospho-1D-myo-inositol 2,3,4,5,6-pentakisphosphate + ADP</text>
        <dbReference type="Rhea" id="RHEA:37459"/>
        <dbReference type="ChEBI" id="CHEBI:30616"/>
        <dbReference type="ChEBI" id="CHEBI:58130"/>
        <dbReference type="ChEBI" id="CHEBI:74946"/>
        <dbReference type="ChEBI" id="CHEBI:456216"/>
        <dbReference type="EC" id="2.7.4.24"/>
    </reaction>
    <physiologicalReaction direction="left-to-right" evidence="2">
        <dbReference type="Rhea" id="RHEA:37460"/>
    </physiologicalReaction>
</comment>
<evidence type="ECO:0000256" key="1">
    <source>
        <dbReference type="ARBA" id="ARBA00033696"/>
    </source>
</evidence>
<dbReference type="Proteomes" id="UP001187471">
    <property type="component" value="Unassembled WGS sequence"/>
</dbReference>
<feature type="domain" description="VIP1 N-terminal" evidence="3">
    <location>
        <begin position="12"/>
        <end position="64"/>
    </location>
</feature>
<dbReference type="PANTHER" id="PTHR12750:SF9">
    <property type="entry name" value="INOSITOL HEXAKISPHOSPHATE AND DIPHOSPHOINOSITOL-PENTAKISPHOSPHATE KINASE"/>
    <property type="match status" value="1"/>
</dbReference>
<comment type="catalytic activity">
    <reaction evidence="1">
        <text>5-diphospho-1D-myo-inositol 1,2,3,4,6-pentakisphosphate + ATP + H(+) = 1,5-bis(diphospho)-1D-myo-inositol 2,3,4,6-tetrakisphosphate + ADP</text>
        <dbReference type="Rhea" id="RHEA:10276"/>
        <dbReference type="ChEBI" id="CHEBI:15378"/>
        <dbReference type="ChEBI" id="CHEBI:30616"/>
        <dbReference type="ChEBI" id="CHEBI:58628"/>
        <dbReference type="ChEBI" id="CHEBI:77983"/>
        <dbReference type="ChEBI" id="CHEBI:456216"/>
        <dbReference type="EC" id="2.7.4.24"/>
    </reaction>
    <physiologicalReaction direction="left-to-right" evidence="1">
        <dbReference type="Rhea" id="RHEA:10277"/>
    </physiologicalReaction>
</comment>
<evidence type="ECO:0000256" key="2">
    <source>
        <dbReference type="ARBA" id="ARBA00034629"/>
    </source>
</evidence>
<dbReference type="GO" id="GO:0006020">
    <property type="term" value="P:inositol metabolic process"/>
    <property type="evidence" value="ECO:0007669"/>
    <property type="project" value="TreeGrafter"/>
</dbReference>
<keyword evidence="5" id="KW-1185">Reference proteome</keyword>
<dbReference type="PANTHER" id="PTHR12750">
    <property type="entry name" value="DIPHOSPHOINOSITOL PENTAKISPHOSPHATE KINASE"/>
    <property type="match status" value="1"/>
</dbReference>
<dbReference type="GO" id="GO:0000828">
    <property type="term" value="F:inositol hexakisphosphate kinase activity"/>
    <property type="evidence" value="ECO:0007669"/>
    <property type="project" value="TreeGrafter"/>
</dbReference>
<comment type="caution">
    <text evidence="4">The sequence shown here is derived from an EMBL/GenBank/DDBJ whole genome shotgun (WGS) entry which is preliminary data.</text>
</comment>
<accession>A0AA88U1M6</accession>
<dbReference type="GO" id="GO:0032958">
    <property type="term" value="P:inositol phosphate biosynthetic process"/>
    <property type="evidence" value="ECO:0007669"/>
    <property type="project" value="TreeGrafter"/>
</dbReference>
<sequence>MVAKKGNVGEKITIGVCVMEKKVKCGSEVFSAPMGQILDRLESFGEFEIKYFGDRTIIEDPIESIKEL</sequence>
<evidence type="ECO:0000259" key="3">
    <source>
        <dbReference type="Pfam" id="PF18086"/>
    </source>
</evidence>
<reference evidence="4" key="1">
    <citation type="submission" date="2022-12" db="EMBL/GenBank/DDBJ databases">
        <title>Draft genome assemblies for two species of Escallonia (Escalloniales).</title>
        <authorList>
            <person name="Chanderbali A."/>
            <person name="Dervinis C."/>
            <person name="Anghel I."/>
            <person name="Soltis D."/>
            <person name="Soltis P."/>
            <person name="Zapata F."/>
        </authorList>
    </citation>
    <scope>NUCLEOTIDE SEQUENCE</scope>
    <source>
        <strain evidence="4">UCBG92.1500</strain>
        <tissue evidence="4">Leaf</tissue>
    </source>
</reference>
<gene>
    <name evidence="4" type="ORF">RJ640_002130</name>
</gene>
<dbReference type="InterPro" id="IPR037446">
    <property type="entry name" value="His_Pase_VIP1"/>
</dbReference>
<dbReference type="EMBL" id="JAVXUO010003076">
    <property type="protein sequence ID" value="KAK2966945.1"/>
    <property type="molecule type" value="Genomic_DNA"/>
</dbReference>
<organism evidence="4 5">
    <name type="scientific">Escallonia rubra</name>
    <dbReference type="NCBI Taxonomy" id="112253"/>
    <lineage>
        <taxon>Eukaryota</taxon>
        <taxon>Viridiplantae</taxon>
        <taxon>Streptophyta</taxon>
        <taxon>Embryophyta</taxon>
        <taxon>Tracheophyta</taxon>
        <taxon>Spermatophyta</taxon>
        <taxon>Magnoliopsida</taxon>
        <taxon>eudicotyledons</taxon>
        <taxon>Gunneridae</taxon>
        <taxon>Pentapetalae</taxon>
        <taxon>asterids</taxon>
        <taxon>campanulids</taxon>
        <taxon>Escalloniales</taxon>
        <taxon>Escalloniaceae</taxon>
        <taxon>Escallonia</taxon>
    </lineage>
</organism>
<dbReference type="Pfam" id="PF18086">
    <property type="entry name" value="PPIP5K2_N"/>
    <property type="match status" value="1"/>
</dbReference>
<evidence type="ECO:0000313" key="5">
    <source>
        <dbReference type="Proteomes" id="UP001187471"/>
    </source>
</evidence>
<dbReference type="InterPro" id="IPR040557">
    <property type="entry name" value="VIP1_N"/>
</dbReference>
<dbReference type="Gene3D" id="3.40.50.11950">
    <property type="match status" value="1"/>
</dbReference>
<proteinExistence type="predicted"/>